<evidence type="ECO:0000259" key="2">
    <source>
        <dbReference type="PROSITE" id="PS50948"/>
    </source>
</evidence>
<proteinExistence type="predicted"/>
<organism evidence="3 4">
    <name type="scientific">Limulus polyphemus</name>
    <name type="common">Atlantic horseshoe crab</name>
    <dbReference type="NCBI Taxonomy" id="6850"/>
    <lineage>
        <taxon>Eukaryota</taxon>
        <taxon>Metazoa</taxon>
        <taxon>Ecdysozoa</taxon>
        <taxon>Arthropoda</taxon>
        <taxon>Chelicerata</taxon>
        <taxon>Merostomata</taxon>
        <taxon>Xiphosura</taxon>
        <taxon>Limulidae</taxon>
        <taxon>Limulus</taxon>
    </lineage>
</organism>
<dbReference type="PROSITE" id="PS50948">
    <property type="entry name" value="PAN"/>
    <property type="match status" value="1"/>
</dbReference>
<name>A0ABM1TNT8_LIMPO</name>
<dbReference type="Proteomes" id="UP000694941">
    <property type="component" value="Unplaced"/>
</dbReference>
<dbReference type="RefSeq" id="XP_022257544.1">
    <property type="nucleotide sequence ID" value="XM_022401836.1"/>
</dbReference>
<reference evidence="4" key="1">
    <citation type="submission" date="2025-08" db="UniProtKB">
        <authorList>
            <consortium name="RefSeq"/>
        </authorList>
    </citation>
    <scope>IDENTIFICATION</scope>
    <source>
        <tissue evidence="4">Muscle</tissue>
    </source>
</reference>
<feature type="chain" id="PRO_5046336116" evidence="1">
    <location>
        <begin position="21"/>
        <end position="413"/>
    </location>
</feature>
<keyword evidence="3" id="KW-1185">Reference proteome</keyword>
<evidence type="ECO:0000256" key="1">
    <source>
        <dbReference type="SAM" id="SignalP"/>
    </source>
</evidence>
<keyword evidence="1" id="KW-0732">Signal</keyword>
<feature type="domain" description="Apple" evidence="2">
    <location>
        <begin position="30"/>
        <end position="113"/>
    </location>
</feature>
<gene>
    <name evidence="4" type="primary">LOC111089401</name>
</gene>
<sequence>MIWLRLSLMMSGHFLTLTTGLITINSQLFCLNPEVQQDQILSSVGVLESFPVKSLAECAFWCLQHQQECIAFTTQHSGTGASDTQECQLGKKKQITESDITFDKSFKYYEICSLDSIPSYMMVTSGSGSIPSGASRTTQLLSTTRIDTSSGSPTTTVTYSLTKKSSTSSATVESSTSPATTTTVHFVTSTEYAAAATTQKVAYDQLKGVDAAATMYMKVPQEQSEWTVTHLLFYTNKIYAYRNSTFNDQPYILSWIDIAPTVTPEPSGVKAIITSGNNYHMSVLTNDDKIIKLGSKYEGGFQDDSFYGTVPSSQCLLTSDVQASIDHDDDLNTCIYIKQDAENQMVYARGYNVDPLSQVVQEIINNNPGSPVTASITIGPIYNIGQILLFMGTRYIALVKSEQTWIKAGENHV</sequence>
<evidence type="ECO:0000313" key="3">
    <source>
        <dbReference type="Proteomes" id="UP000694941"/>
    </source>
</evidence>
<protein>
    <submittedName>
        <fullName evidence="4">Uncharacterized protein LOC111089401</fullName>
    </submittedName>
</protein>
<feature type="signal peptide" evidence="1">
    <location>
        <begin position="1"/>
        <end position="20"/>
    </location>
</feature>
<accession>A0ABM1TNT8</accession>
<dbReference type="InterPro" id="IPR003609">
    <property type="entry name" value="Pan_app"/>
</dbReference>
<dbReference type="GeneID" id="111089401"/>
<evidence type="ECO:0000313" key="4">
    <source>
        <dbReference type="RefSeq" id="XP_022257544.1"/>
    </source>
</evidence>